<organism evidence="1 2">
    <name type="scientific">Caenispirillum salinarum AK4</name>
    <dbReference type="NCBI Taxonomy" id="1238182"/>
    <lineage>
        <taxon>Bacteria</taxon>
        <taxon>Pseudomonadati</taxon>
        <taxon>Pseudomonadota</taxon>
        <taxon>Alphaproteobacteria</taxon>
        <taxon>Rhodospirillales</taxon>
        <taxon>Novispirillaceae</taxon>
        <taxon>Caenispirillum</taxon>
    </lineage>
</organism>
<dbReference type="EMBL" id="ANHY01000017">
    <property type="protein sequence ID" value="EKV28141.1"/>
    <property type="molecule type" value="Genomic_DNA"/>
</dbReference>
<sequence length="60" mass="6724">MLIQLEFGKFTAKGAGPTKETARRCKLWRTRGRVNAEQVRAGRRALSALTAGTLLHERRS</sequence>
<dbReference type="AlphaFoldDB" id="K9HHS8"/>
<evidence type="ECO:0000313" key="1">
    <source>
        <dbReference type="EMBL" id="EKV28141.1"/>
    </source>
</evidence>
<reference evidence="1 2" key="1">
    <citation type="journal article" date="2013" name="Genome Announc.">
        <title>Draft Genome Sequence of an Alphaproteobacterium, Caenispirillum salinarum AK4(T), Isolated from a Solar Saltern.</title>
        <authorList>
            <person name="Khatri I."/>
            <person name="Singh A."/>
            <person name="Korpole S."/>
            <person name="Pinnaka A.K."/>
            <person name="Subramanian S."/>
        </authorList>
    </citation>
    <scope>NUCLEOTIDE SEQUENCE [LARGE SCALE GENOMIC DNA]</scope>
    <source>
        <strain evidence="1 2">AK4</strain>
    </source>
</reference>
<dbReference type="Proteomes" id="UP000009881">
    <property type="component" value="Unassembled WGS sequence"/>
</dbReference>
<comment type="caution">
    <text evidence="1">The sequence shown here is derived from an EMBL/GenBank/DDBJ whole genome shotgun (WGS) entry which is preliminary data.</text>
</comment>
<evidence type="ECO:0000313" key="2">
    <source>
        <dbReference type="Proteomes" id="UP000009881"/>
    </source>
</evidence>
<proteinExistence type="predicted"/>
<gene>
    <name evidence="1" type="ORF">C882_1142</name>
</gene>
<protein>
    <submittedName>
        <fullName evidence="1">Uncharacterized protein</fullName>
    </submittedName>
</protein>
<name>K9HHS8_9PROT</name>
<accession>K9HHS8</accession>
<keyword evidence="2" id="KW-1185">Reference proteome</keyword>
<dbReference type="STRING" id="1238182.C882_1142"/>